<dbReference type="UniPathway" id="UPA00049">
    <property type="reaction ID" value="UER00059"/>
</dbReference>
<keyword evidence="5" id="KW-0285">Flavoprotein</keyword>
<keyword evidence="8" id="KW-0028">Amino-acid biosynthesis</keyword>
<dbReference type="PATRIC" id="fig|37916.4.peg.7246"/>
<dbReference type="CDD" id="cd02002">
    <property type="entry name" value="TPP_BFDC"/>
    <property type="match status" value="1"/>
</dbReference>
<gene>
    <name evidence="12" type="primary">ilvX</name>
    <name evidence="12" type="ORF">MCHLDSM_07231</name>
</gene>
<comment type="pathway">
    <text evidence="1">Amino-acid biosynthesis; L-isoleucine biosynthesis; L-isoleucine from 2-oxobutanoate: step 1/4.</text>
</comment>
<dbReference type="InterPro" id="IPR029061">
    <property type="entry name" value="THDP-binding"/>
</dbReference>
<dbReference type="NCBIfam" id="NF005760">
    <property type="entry name" value="PRK07586.1"/>
    <property type="match status" value="1"/>
</dbReference>
<comment type="catalytic activity">
    <reaction evidence="9">
        <text>2 pyruvate + H(+) = (2S)-2-acetolactate + CO2</text>
        <dbReference type="Rhea" id="RHEA:25249"/>
        <dbReference type="ChEBI" id="CHEBI:15361"/>
        <dbReference type="ChEBI" id="CHEBI:15378"/>
        <dbReference type="ChEBI" id="CHEBI:16526"/>
        <dbReference type="ChEBI" id="CHEBI:58476"/>
        <dbReference type="EC" id="2.2.1.6"/>
    </reaction>
</comment>
<organism evidence="12 13">
    <name type="scientific">Mycolicibacterium chlorophenolicum</name>
    <dbReference type="NCBI Taxonomy" id="37916"/>
    <lineage>
        <taxon>Bacteria</taxon>
        <taxon>Bacillati</taxon>
        <taxon>Actinomycetota</taxon>
        <taxon>Actinomycetes</taxon>
        <taxon>Mycobacteriales</taxon>
        <taxon>Mycobacteriaceae</taxon>
        <taxon>Mycolicibacterium</taxon>
    </lineage>
</organism>
<evidence type="ECO:0000259" key="11">
    <source>
        <dbReference type="Pfam" id="PF02776"/>
    </source>
</evidence>
<dbReference type="InterPro" id="IPR011766">
    <property type="entry name" value="TPP_enzyme_TPP-bd"/>
</dbReference>
<feature type="domain" description="Thiamine pyrophosphate enzyme N-terminal TPP-binding" evidence="11">
    <location>
        <begin position="1"/>
        <end position="108"/>
    </location>
</feature>
<evidence type="ECO:0000256" key="3">
    <source>
        <dbReference type="ARBA" id="ARBA00007812"/>
    </source>
</evidence>
<evidence type="ECO:0000313" key="13">
    <source>
        <dbReference type="Proteomes" id="UP000036513"/>
    </source>
</evidence>
<comment type="pathway">
    <text evidence="2">Amino-acid biosynthesis; L-valine biosynthesis; L-valine from pyruvate: step 1/4.</text>
</comment>
<keyword evidence="12" id="KW-0808">Transferase</keyword>
<proteinExistence type="inferred from homology"/>
<evidence type="ECO:0000256" key="6">
    <source>
        <dbReference type="ARBA" id="ARBA00022827"/>
    </source>
</evidence>
<comment type="similarity">
    <text evidence="3">Belongs to the TPP enzyme family.</text>
</comment>
<evidence type="ECO:0000256" key="9">
    <source>
        <dbReference type="ARBA" id="ARBA00048670"/>
    </source>
</evidence>
<dbReference type="CDD" id="cd07035">
    <property type="entry name" value="TPP_PYR_POX_like"/>
    <property type="match status" value="1"/>
</dbReference>
<name>A0A0J6VE99_9MYCO</name>
<dbReference type="AlphaFoldDB" id="A0A0J6VE99"/>
<evidence type="ECO:0000256" key="4">
    <source>
        <dbReference type="ARBA" id="ARBA00013145"/>
    </source>
</evidence>
<evidence type="ECO:0000313" key="12">
    <source>
        <dbReference type="EMBL" id="KMO67972.1"/>
    </source>
</evidence>
<dbReference type="Proteomes" id="UP000036513">
    <property type="component" value="Unassembled WGS sequence"/>
</dbReference>
<dbReference type="EMBL" id="JYNL01000069">
    <property type="protein sequence ID" value="KMO67972.1"/>
    <property type="molecule type" value="Genomic_DNA"/>
</dbReference>
<dbReference type="GO" id="GO:0000287">
    <property type="term" value="F:magnesium ion binding"/>
    <property type="evidence" value="ECO:0007669"/>
    <property type="project" value="UniProtKB-ARBA"/>
</dbReference>
<dbReference type="GO" id="GO:0009097">
    <property type="term" value="P:isoleucine biosynthetic process"/>
    <property type="evidence" value="ECO:0007669"/>
    <property type="project" value="UniProtKB-UniPathway"/>
</dbReference>
<evidence type="ECO:0000256" key="7">
    <source>
        <dbReference type="ARBA" id="ARBA00023052"/>
    </source>
</evidence>
<evidence type="ECO:0000256" key="5">
    <source>
        <dbReference type="ARBA" id="ARBA00022630"/>
    </source>
</evidence>
<dbReference type="Gene3D" id="3.40.50.970">
    <property type="match status" value="2"/>
</dbReference>
<dbReference type="RefSeq" id="WP_048474053.1">
    <property type="nucleotide sequence ID" value="NZ_JYNL01000069.1"/>
</dbReference>
<dbReference type="UniPathway" id="UPA00047">
    <property type="reaction ID" value="UER00055"/>
</dbReference>
<evidence type="ECO:0000256" key="2">
    <source>
        <dbReference type="ARBA" id="ARBA00005025"/>
    </source>
</evidence>
<protein>
    <recommendedName>
        <fullName evidence="4">acetolactate synthase</fullName>
        <ecNumber evidence="4">2.2.1.6</ecNumber>
    </recommendedName>
</protein>
<dbReference type="InterPro" id="IPR045229">
    <property type="entry name" value="TPP_enz"/>
</dbReference>
<dbReference type="EC" id="2.2.1.6" evidence="4"/>
<dbReference type="SUPFAM" id="SSF52518">
    <property type="entry name" value="Thiamin diphosphate-binding fold (THDP-binding)"/>
    <property type="match status" value="2"/>
</dbReference>
<keyword evidence="6" id="KW-0274">FAD</keyword>
<evidence type="ECO:0000256" key="1">
    <source>
        <dbReference type="ARBA" id="ARBA00004974"/>
    </source>
</evidence>
<keyword evidence="13" id="KW-1185">Reference proteome</keyword>
<dbReference type="PANTHER" id="PTHR18968">
    <property type="entry name" value="THIAMINE PYROPHOSPHATE ENZYMES"/>
    <property type="match status" value="1"/>
</dbReference>
<dbReference type="InterPro" id="IPR012001">
    <property type="entry name" value="Thiamin_PyroP_enz_TPP-bd_dom"/>
</dbReference>
<reference evidence="12 13" key="1">
    <citation type="journal article" date="2015" name="Genome Biol. Evol.">
        <title>Characterization of Three Mycobacterium spp. with Potential Use in Bioremediation by Genome Sequencing and Comparative Genomics.</title>
        <authorList>
            <person name="Das S."/>
            <person name="Pettersson B.M."/>
            <person name="Behra P.R."/>
            <person name="Ramesh M."/>
            <person name="Dasgupta S."/>
            <person name="Bhattacharya A."/>
            <person name="Kirsebom L.A."/>
        </authorList>
    </citation>
    <scope>NUCLEOTIDE SEQUENCE [LARGE SCALE GENOMIC DNA]</scope>
    <source>
        <strain evidence="12 13">DSM 43826</strain>
    </source>
</reference>
<accession>A0A0J6VE99</accession>
<evidence type="ECO:0000256" key="8">
    <source>
        <dbReference type="ARBA" id="ARBA00023304"/>
    </source>
</evidence>
<keyword evidence="8" id="KW-0100">Branched-chain amino acid biosynthesis</keyword>
<comment type="caution">
    <text evidence="12">The sequence shown here is derived from an EMBL/GenBank/DDBJ whole genome shotgun (WGS) entry which is preliminary data.</text>
</comment>
<keyword evidence="7" id="KW-0786">Thiamine pyrophosphate</keyword>
<dbReference type="GO" id="GO:0009099">
    <property type="term" value="P:L-valine biosynthetic process"/>
    <property type="evidence" value="ECO:0007669"/>
    <property type="project" value="UniProtKB-UniPathway"/>
</dbReference>
<feature type="domain" description="Thiamine pyrophosphate enzyme TPP-binding" evidence="10">
    <location>
        <begin position="390"/>
        <end position="521"/>
    </location>
</feature>
<dbReference type="PANTHER" id="PTHR18968:SF86">
    <property type="entry name" value="ACETOLACTATE SYNTHASE LARGE SUBUNIT ILVX-RELATED"/>
    <property type="match status" value="1"/>
</dbReference>
<dbReference type="SMR" id="A0A0J6VE99"/>
<dbReference type="GO" id="GO:0003984">
    <property type="term" value="F:acetolactate synthase activity"/>
    <property type="evidence" value="ECO:0007669"/>
    <property type="project" value="UniProtKB-EC"/>
</dbReference>
<dbReference type="GO" id="GO:0050660">
    <property type="term" value="F:flavin adenine dinucleotide binding"/>
    <property type="evidence" value="ECO:0007669"/>
    <property type="project" value="TreeGrafter"/>
</dbReference>
<dbReference type="STRING" id="37916.MCHLDSM_07231"/>
<sequence>MNGAHSLLTTLVGAGVDVCFANPGTSEMHFVAALDTVGGMRGVLTLFEGVATGAADGYARIAGTPAAVLLHLGPGLGNGLANLHNARRAHTPMVVVVGDHATYHKKYDAPLESDIDAVAGSVSGWVHRTLRPADVAADTVAALEAARRGVVSTLILPADVSWSDGAGTAEREATGTVGGQRDDGCTLDGTLDDDAVRVAASALRSGERTVLLIGGDATHGPGLAAAVRIGEATGATVLCETFPARLERGAGVPAVERLAYFAEAAAEQLAGARHLVLAGAVSPVSFFAYPGKPSDLVPEGCTVHTLASHSGAAVALEHLADEVAPGSTATVAPAARPDLPTGELNAFAAATVIGALLPERAIVVDESNTAGVGVAAATAGAPAHDVLTLTGGAIGYGIPAAVGAAIAAPDRPVVSLQADGSALYTLSALWTQARENLDVTTVIFNNGAYDILRIELQRVGVGSGAQPGPKARELLDLGSPAIDFVRIAEGLGVPGRRVRTAEELTAALVDAFAEPGPHLIDAIVPSLLS</sequence>
<dbReference type="Pfam" id="PF02776">
    <property type="entry name" value="TPP_enzyme_N"/>
    <property type="match status" value="1"/>
</dbReference>
<dbReference type="Pfam" id="PF02775">
    <property type="entry name" value="TPP_enzyme_C"/>
    <property type="match status" value="1"/>
</dbReference>
<dbReference type="GO" id="GO:0030976">
    <property type="term" value="F:thiamine pyrophosphate binding"/>
    <property type="evidence" value="ECO:0007669"/>
    <property type="project" value="InterPro"/>
</dbReference>
<evidence type="ECO:0000259" key="10">
    <source>
        <dbReference type="Pfam" id="PF02775"/>
    </source>
</evidence>